<reference evidence="3 4" key="1">
    <citation type="submission" date="2019-07" db="EMBL/GenBank/DDBJ databases">
        <authorList>
            <person name="Duangmal K."/>
            <person name="Teo W.F.A."/>
        </authorList>
    </citation>
    <scope>NUCLEOTIDE SEQUENCE [LARGE SCALE GENOMIC DNA]</scope>
    <source>
        <strain evidence="3 4">TBRC 6029</strain>
    </source>
</reference>
<dbReference type="EMBL" id="VJWX01000560">
    <property type="protein sequence ID" value="TVT23237.1"/>
    <property type="molecule type" value="Genomic_DNA"/>
</dbReference>
<dbReference type="OrthoDB" id="3535009at2"/>
<dbReference type="Gene3D" id="3.10.580.10">
    <property type="entry name" value="CBS-domain"/>
    <property type="match status" value="1"/>
</dbReference>
<dbReference type="SMART" id="SM00116">
    <property type="entry name" value="CBS"/>
    <property type="match status" value="2"/>
</dbReference>
<keyword evidence="1" id="KW-0129">CBS domain</keyword>
<evidence type="ECO:0000259" key="2">
    <source>
        <dbReference type="PROSITE" id="PS51371"/>
    </source>
</evidence>
<dbReference type="InterPro" id="IPR046342">
    <property type="entry name" value="CBS_dom_sf"/>
</dbReference>
<name>A0A558AG38_9PSEU</name>
<evidence type="ECO:0000313" key="4">
    <source>
        <dbReference type="Proteomes" id="UP000320011"/>
    </source>
</evidence>
<dbReference type="Pfam" id="PF00571">
    <property type="entry name" value="CBS"/>
    <property type="match status" value="2"/>
</dbReference>
<evidence type="ECO:0000313" key="3">
    <source>
        <dbReference type="EMBL" id="TVT23237.1"/>
    </source>
</evidence>
<reference evidence="3 4" key="2">
    <citation type="submission" date="2019-08" db="EMBL/GenBank/DDBJ databases">
        <title>Amycolatopsis acidicola sp. nov., isolated from peat swamp forest soil.</title>
        <authorList>
            <person name="Srisuk N."/>
        </authorList>
    </citation>
    <scope>NUCLEOTIDE SEQUENCE [LARGE SCALE GENOMIC DNA]</scope>
    <source>
        <strain evidence="3 4">TBRC 6029</strain>
    </source>
</reference>
<dbReference type="SUPFAM" id="SSF54631">
    <property type="entry name" value="CBS-domain pair"/>
    <property type="match status" value="1"/>
</dbReference>
<dbReference type="InterPro" id="IPR000644">
    <property type="entry name" value="CBS_dom"/>
</dbReference>
<proteinExistence type="predicted"/>
<dbReference type="RefSeq" id="WP_144592786.1">
    <property type="nucleotide sequence ID" value="NZ_VJWX01000560.1"/>
</dbReference>
<comment type="caution">
    <text evidence="3">The sequence shown here is derived from an EMBL/GenBank/DDBJ whole genome shotgun (WGS) entry which is preliminary data.</text>
</comment>
<dbReference type="Proteomes" id="UP000320011">
    <property type="component" value="Unassembled WGS sequence"/>
</dbReference>
<dbReference type="AlphaFoldDB" id="A0A558AG38"/>
<accession>A0A558AG38</accession>
<feature type="domain" description="CBS" evidence="2">
    <location>
        <begin position="95"/>
        <end position="148"/>
    </location>
</feature>
<gene>
    <name evidence="3" type="ORF">FNH05_33090</name>
</gene>
<dbReference type="PROSITE" id="PS51371">
    <property type="entry name" value="CBS"/>
    <property type="match status" value="1"/>
</dbReference>
<organism evidence="3 4">
    <name type="scientific">Amycolatopsis rhizosphaerae</name>
    <dbReference type="NCBI Taxonomy" id="2053003"/>
    <lineage>
        <taxon>Bacteria</taxon>
        <taxon>Bacillati</taxon>
        <taxon>Actinomycetota</taxon>
        <taxon>Actinomycetes</taxon>
        <taxon>Pseudonocardiales</taxon>
        <taxon>Pseudonocardiaceae</taxon>
        <taxon>Amycolatopsis</taxon>
    </lineage>
</organism>
<dbReference type="CDD" id="cd17788">
    <property type="entry name" value="CBS_pair_bac"/>
    <property type="match status" value="1"/>
</dbReference>
<sequence length="148" mass="15714">MHASEMAEEFPVVGVDSDALEAVRLLAERRLPGIVVTDASGCPCSILPASQVVRFLVPRYVQDDPSLAGVLSESMADRVADKLAGKTVKALLPEERTELPTVNADDTIVEVAAVMARLRCPLAAVVADRDLVGVITASRLLELALAPR</sequence>
<protein>
    <submittedName>
        <fullName evidence="3">CBS domain-containing protein</fullName>
    </submittedName>
</protein>
<keyword evidence="4" id="KW-1185">Reference proteome</keyword>
<evidence type="ECO:0000256" key="1">
    <source>
        <dbReference type="PROSITE-ProRule" id="PRU00703"/>
    </source>
</evidence>